<reference evidence="1" key="1">
    <citation type="submission" date="2021-06" db="EMBL/GenBank/DDBJ databases">
        <authorList>
            <person name="Hodson N. C."/>
            <person name="Mongue J. A."/>
            <person name="Jaron S. K."/>
        </authorList>
    </citation>
    <scope>NUCLEOTIDE SEQUENCE</scope>
</reference>
<dbReference type="AlphaFoldDB" id="A0A8J2KFC9"/>
<dbReference type="Proteomes" id="UP000708208">
    <property type="component" value="Unassembled WGS sequence"/>
</dbReference>
<keyword evidence="2" id="KW-1185">Reference proteome</keyword>
<dbReference type="EMBL" id="CAJVCH010344671">
    <property type="protein sequence ID" value="CAG7815452.1"/>
    <property type="molecule type" value="Genomic_DNA"/>
</dbReference>
<protein>
    <submittedName>
        <fullName evidence="1">Uncharacterized protein</fullName>
    </submittedName>
</protein>
<proteinExistence type="predicted"/>
<dbReference type="OrthoDB" id="6778822at2759"/>
<evidence type="ECO:0000313" key="2">
    <source>
        <dbReference type="Proteomes" id="UP000708208"/>
    </source>
</evidence>
<gene>
    <name evidence="1" type="ORF">AFUS01_LOCUS26130</name>
</gene>
<organism evidence="1 2">
    <name type="scientific">Allacma fusca</name>
    <dbReference type="NCBI Taxonomy" id="39272"/>
    <lineage>
        <taxon>Eukaryota</taxon>
        <taxon>Metazoa</taxon>
        <taxon>Ecdysozoa</taxon>
        <taxon>Arthropoda</taxon>
        <taxon>Hexapoda</taxon>
        <taxon>Collembola</taxon>
        <taxon>Symphypleona</taxon>
        <taxon>Sminthuridae</taxon>
        <taxon>Allacma</taxon>
    </lineage>
</organism>
<sequence length="83" mass="9652">MEVISAAVQFTLIEPFIWLIDSFYESLQLIRNMLMLRLLKGQLVVQNPPDVPSSLPPELQDFLKKCLTTNEHSRWTATQQLEH</sequence>
<accession>A0A8J2KFC9</accession>
<comment type="caution">
    <text evidence="1">The sequence shown here is derived from an EMBL/GenBank/DDBJ whole genome shotgun (WGS) entry which is preliminary data.</text>
</comment>
<name>A0A8J2KFC9_9HEXA</name>
<feature type="non-terminal residue" evidence="1">
    <location>
        <position position="83"/>
    </location>
</feature>
<evidence type="ECO:0000313" key="1">
    <source>
        <dbReference type="EMBL" id="CAG7815452.1"/>
    </source>
</evidence>